<gene>
    <name evidence="1" type="ORF">SAMN04487910_4322</name>
</gene>
<proteinExistence type="predicted"/>
<evidence type="ECO:0000313" key="1">
    <source>
        <dbReference type="EMBL" id="SEM17485.1"/>
    </source>
</evidence>
<dbReference type="RefSeq" id="WP_091412245.1">
    <property type="nucleotide sequence ID" value="NZ_FOAB01000010.1"/>
</dbReference>
<protein>
    <submittedName>
        <fullName evidence="1">Uncharacterized protein</fullName>
    </submittedName>
</protein>
<dbReference type="Proteomes" id="UP000198521">
    <property type="component" value="Unassembled WGS sequence"/>
</dbReference>
<evidence type="ECO:0000313" key="2">
    <source>
        <dbReference type="Proteomes" id="UP000198521"/>
    </source>
</evidence>
<dbReference type="AlphaFoldDB" id="A0A1H7W8S7"/>
<keyword evidence="2" id="KW-1185">Reference proteome</keyword>
<name>A0A1H7W8S7_AQUAM</name>
<dbReference type="EMBL" id="FOAB01000010">
    <property type="protein sequence ID" value="SEM17485.1"/>
    <property type="molecule type" value="Genomic_DNA"/>
</dbReference>
<organism evidence="1 2">
    <name type="scientific">Aquimarina amphilecti</name>
    <dbReference type="NCBI Taxonomy" id="1038014"/>
    <lineage>
        <taxon>Bacteria</taxon>
        <taxon>Pseudomonadati</taxon>
        <taxon>Bacteroidota</taxon>
        <taxon>Flavobacteriia</taxon>
        <taxon>Flavobacteriales</taxon>
        <taxon>Flavobacteriaceae</taxon>
        <taxon>Aquimarina</taxon>
    </lineage>
</organism>
<sequence>MKLQLRTYKFILLISASIILYGFDNSPYENTNTYIKSTATLDKKYQNKVFYVEGSGEGAAAEIRLNDIPIGYLSSGGDSEMKHIQVELNLITGKNKLSVYPTSNKGTTVVRLVRHTEGDWIDGVGGETLLVIRTENDNSPVHKEVTLLKKKPHWSWLDTDIISDSESHKEAISFAKSFYNDLKDLKNLDEIITALNPIYSDMSTIDPEITLAIRNKELRQDLLKNSKKEIWQFDNIDTLSFTAVLVGNGRLYDLRRADGSPLIRTCQNSKWDRITYRNIIGRKNGVWQFYR</sequence>
<dbReference type="OrthoDB" id="1441584at2"/>
<accession>A0A1H7W8S7</accession>
<dbReference type="STRING" id="1038014.SAMN04487910_4322"/>
<reference evidence="1 2" key="1">
    <citation type="submission" date="2016-10" db="EMBL/GenBank/DDBJ databases">
        <authorList>
            <person name="de Groot N.N."/>
        </authorList>
    </citation>
    <scope>NUCLEOTIDE SEQUENCE [LARGE SCALE GENOMIC DNA]</scope>
    <source>
        <strain evidence="1 2">DSM 25232</strain>
    </source>
</reference>